<accession>A0A225E8Z0</accession>
<dbReference type="CDD" id="cd06225">
    <property type="entry name" value="HAMP"/>
    <property type="match status" value="1"/>
</dbReference>
<comment type="caution">
    <text evidence="3">The sequence shown here is derived from an EMBL/GenBank/DDBJ whole genome shotgun (WGS) entry which is preliminary data.</text>
</comment>
<keyword evidence="1" id="KW-1133">Transmembrane helix</keyword>
<sequence>MFWRLFLTFLILVTSAVFTVGLMVLQRESGRFWDQAKDIVTAGTIVVLASVPVAYFVARRFTRPLGELMDGARRVADGDFYHKIRAAGGGRSRRWPKPSTR</sequence>
<dbReference type="GO" id="GO:0007165">
    <property type="term" value="P:signal transduction"/>
    <property type="evidence" value="ECO:0007669"/>
    <property type="project" value="InterPro"/>
</dbReference>
<keyword evidence="1" id="KW-0812">Transmembrane</keyword>
<proteinExistence type="predicted"/>
<feature type="transmembrane region" description="Helical" evidence="1">
    <location>
        <begin position="39"/>
        <end position="58"/>
    </location>
</feature>
<gene>
    <name evidence="3" type="ORF">FRUB_00235</name>
</gene>
<dbReference type="AlphaFoldDB" id="A0A225E8Z0"/>
<keyword evidence="4" id="KW-1185">Reference proteome</keyword>
<evidence type="ECO:0000313" key="3">
    <source>
        <dbReference type="EMBL" id="OWK46536.1"/>
    </source>
</evidence>
<name>A0A225E8Z0_9BACT</name>
<dbReference type="InterPro" id="IPR003660">
    <property type="entry name" value="HAMP_dom"/>
</dbReference>
<dbReference type="Proteomes" id="UP000214646">
    <property type="component" value="Unassembled WGS sequence"/>
</dbReference>
<reference evidence="4" key="1">
    <citation type="submission" date="2017-06" db="EMBL/GenBank/DDBJ databases">
        <title>Genome analysis of Fimbriiglobus ruber SP5, the first member of the order Planctomycetales with confirmed chitinolytic capability.</title>
        <authorList>
            <person name="Ravin N.V."/>
            <person name="Rakitin A.L."/>
            <person name="Ivanova A.A."/>
            <person name="Beletsky A.V."/>
            <person name="Kulichevskaya I.S."/>
            <person name="Mardanov A.V."/>
            <person name="Dedysh S.N."/>
        </authorList>
    </citation>
    <scope>NUCLEOTIDE SEQUENCE [LARGE SCALE GENOMIC DNA]</scope>
    <source>
        <strain evidence="4">SP5</strain>
    </source>
</reference>
<organism evidence="3 4">
    <name type="scientific">Fimbriiglobus ruber</name>
    <dbReference type="NCBI Taxonomy" id="1908690"/>
    <lineage>
        <taxon>Bacteria</taxon>
        <taxon>Pseudomonadati</taxon>
        <taxon>Planctomycetota</taxon>
        <taxon>Planctomycetia</taxon>
        <taxon>Gemmatales</taxon>
        <taxon>Gemmataceae</taxon>
        <taxon>Fimbriiglobus</taxon>
    </lineage>
</organism>
<evidence type="ECO:0000259" key="2">
    <source>
        <dbReference type="Pfam" id="PF00672"/>
    </source>
</evidence>
<protein>
    <recommendedName>
        <fullName evidence="2">HAMP domain-containing protein</fullName>
    </recommendedName>
</protein>
<dbReference type="Gene3D" id="6.10.340.10">
    <property type="match status" value="1"/>
</dbReference>
<dbReference type="RefSeq" id="WP_088251751.1">
    <property type="nucleotide sequence ID" value="NZ_NIDE01000001.1"/>
</dbReference>
<dbReference type="Pfam" id="PF00672">
    <property type="entry name" value="HAMP"/>
    <property type="match status" value="1"/>
</dbReference>
<dbReference type="OrthoDB" id="9809766at2"/>
<keyword evidence="1" id="KW-0472">Membrane</keyword>
<evidence type="ECO:0000313" key="4">
    <source>
        <dbReference type="Proteomes" id="UP000214646"/>
    </source>
</evidence>
<dbReference type="GO" id="GO:0016020">
    <property type="term" value="C:membrane"/>
    <property type="evidence" value="ECO:0007669"/>
    <property type="project" value="InterPro"/>
</dbReference>
<feature type="domain" description="HAMP" evidence="2">
    <location>
        <begin position="56"/>
        <end position="86"/>
    </location>
</feature>
<dbReference type="EMBL" id="NIDE01000001">
    <property type="protein sequence ID" value="OWK46536.1"/>
    <property type="molecule type" value="Genomic_DNA"/>
</dbReference>
<evidence type="ECO:0000256" key="1">
    <source>
        <dbReference type="SAM" id="Phobius"/>
    </source>
</evidence>